<feature type="domain" description="UDP-glucose/GDP-mannose dehydrogenase C-terminal" evidence="7">
    <location>
        <begin position="319"/>
        <end position="413"/>
    </location>
</feature>
<proteinExistence type="inferred from homology"/>
<dbReference type="Gene3D" id="3.40.50.720">
    <property type="entry name" value="NAD(P)-binding Rossmann-like Domain"/>
    <property type="match status" value="2"/>
</dbReference>
<name>A0A644ZVW5_9ZZZZ</name>
<dbReference type="InterPro" id="IPR028357">
    <property type="entry name" value="UDPglc_DH_bac"/>
</dbReference>
<comment type="pathway">
    <text evidence="1">Nucleotide-sugar biosynthesis; UDP-alpha-D-glucuronate biosynthesis; UDP-alpha-D-glucuronate from UDP-alpha-D-glucose: step 1/1.</text>
</comment>
<dbReference type="PANTHER" id="PTHR43750">
    <property type="entry name" value="UDP-GLUCOSE 6-DEHYDROGENASE TUAD"/>
    <property type="match status" value="1"/>
</dbReference>
<dbReference type="InterPro" id="IPR008927">
    <property type="entry name" value="6-PGluconate_DH-like_C_sf"/>
</dbReference>
<dbReference type="Pfam" id="PF00984">
    <property type="entry name" value="UDPG_MGDP_dh"/>
    <property type="match status" value="1"/>
</dbReference>
<dbReference type="SUPFAM" id="SSF52413">
    <property type="entry name" value="UDP-glucose/GDP-mannose dehydrogenase C-terminal domain"/>
    <property type="match status" value="1"/>
</dbReference>
<dbReference type="InterPro" id="IPR014026">
    <property type="entry name" value="UDP-Glc/GDP-Man_DH_dimer"/>
</dbReference>
<evidence type="ECO:0000256" key="4">
    <source>
        <dbReference type="ARBA" id="ARBA00023002"/>
    </source>
</evidence>
<dbReference type="Gene3D" id="1.20.5.100">
    <property type="entry name" value="Cytochrome c1, transmembrane anchor, C-terminal"/>
    <property type="match status" value="1"/>
</dbReference>
<dbReference type="InterPro" id="IPR017476">
    <property type="entry name" value="UDP-Glc/GDP-Man"/>
</dbReference>
<accession>A0A644ZVW5</accession>
<dbReference type="NCBIfam" id="TIGR03026">
    <property type="entry name" value="NDP-sugDHase"/>
    <property type="match status" value="1"/>
</dbReference>
<dbReference type="GO" id="GO:0003979">
    <property type="term" value="F:UDP-glucose 6-dehydrogenase activity"/>
    <property type="evidence" value="ECO:0007669"/>
    <property type="project" value="UniProtKB-EC"/>
</dbReference>
<keyword evidence="4 8" id="KW-0560">Oxidoreductase</keyword>
<dbReference type="InterPro" id="IPR036291">
    <property type="entry name" value="NAD(P)-bd_dom_sf"/>
</dbReference>
<evidence type="ECO:0000259" key="7">
    <source>
        <dbReference type="SMART" id="SM00984"/>
    </source>
</evidence>
<dbReference type="InterPro" id="IPR014027">
    <property type="entry name" value="UDP-Glc/GDP-Man_DH_C"/>
</dbReference>
<dbReference type="PIRSF" id="PIRSF500134">
    <property type="entry name" value="UDPglc_DH_bac"/>
    <property type="match status" value="1"/>
</dbReference>
<dbReference type="GO" id="GO:0000271">
    <property type="term" value="P:polysaccharide biosynthetic process"/>
    <property type="evidence" value="ECO:0007669"/>
    <property type="project" value="InterPro"/>
</dbReference>
<dbReference type="UniPathway" id="UPA00038">
    <property type="reaction ID" value="UER00491"/>
</dbReference>
<dbReference type="PIRSF" id="PIRSF000124">
    <property type="entry name" value="UDPglc_GDPman_dh"/>
    <property type="match status" value="1"/>
</dbReference>
<dbReference type="SUPFAM" id="SSF48179">
    <property type="entry name" value="6-phosphogluconate dehydrogenase C-terminal domain-like"/>
    <property type="match status" value="1"/>
</dbReference>
<dbReference type="EC" id="1.1.1.22" evidence="3"/>
<dbReference type="EMBL" id="VSSQ01010695">
    <property type="protein sequence ID" value="MPM44982.1"/>
    <property type="molecule type" value="Genomic_DNA"/>
</dbReference>
<evidence type="ECO:0000256" key="5">
    <source>
        <dbReference type="ARBA" id="ARBA00023027"/>
    </source>
</evidence>
<dbReference type="GO" id="GO:0051287">
    <property type="term" value="F:NAD binding"/>
    <property type="evidence" value="ECO:0007669"/>
    <property type="project" value="InterPro"/>
</dbReference>
<comment type="similarity">
    <text evidence="2">Belongs to the UDP-glucose/GDP-mannose dehydrogenase family.</text>
</comment>
<organism evidence="8">
    <name type="scientific">bioreactor metagenome</name>
    <dbReference type="NCBI Taxonomy" id="1076179"/>
    <lineage>
        <taxon>unclassified sequences</taxon>
        <taxon>metagenomes</taxon>
        <taxon>ecological metagenomes</taxon>
    </lineage>
</organism>
<dbReference type="GO" id="GO:0006065">
    <property type="term" value="P:UDP-glucuronate biosynthetic process"/>
    <property type="evidence" value="ECO:0007669"/>
    <property type="project" value="UniProtKB-UniPathway"/>
</dbReference>
<dbReference type="Pfam" id="PF03720">
    <property type="entry name" value="UDPG_MGDP_dh_C"/>
    <property type="match status" value="1"/>
</dbReference>
<protein>
    <recommendedName>
        <fullName evidence="3">UDP-glucose 6-dehydrogenase</fullName>
        <ecNumber evidence="3">1.1.1.22</ecNumber>
    </recommendedName>
</protein>
<gene>
    <name evidence="8" type="primary">algD</name>
    <name evidence="8" type="ORF">SDC9_91667</name>
</gene>
<dbReference type="SMART" id="SM00984">
    <property type="entry name" value="UDPG_MGDP_dh_C"/>
    <property type="match status" value="1"/>
</dbReference>
<dbReference type="PANTHER" id="PTHR43750:SF3">
    <property type="entry name" value="UDP-GLUCOSE 6-DEHYDROGENASE TUAD"/>
    <property type="match status" value="1"/>
</dbReference>
<evidence type="ECO:0000313" key="8">
    <source>
        <dbReference type="EMBL" id="MPM44982.1"/>
    </source>
</evidence>
<dbReference type="Pfam" id="PF03721">
    <property type="entry name" value="UDPG_MGDP_dh_N"/>
    <property type="match status" value="1"/>
</dbReference>
<dbReference type="AlphaFoldDB" id="A0A644ZVW5"/>
<comment type="caution">
    <text evidence="8">The sequence shown here is derived from an EMBL/GenBank/DDBJ whole genome shotgun (WGS) entry which is preliminary data.</text>
</comment>
<keyword evidence="5" id="KW-0520">NAD</keyword>
<reference evidence="8" key="1">
    <citation type="submission" date="2019-08" db="EMBL/GenBank/DDBJ databases">
        <authorList>
            <person name="Kucharzyk K."/>
            <person name="Murdoch R.W."/>
            <person name="Higgins S."/>
            <person name="Loffler F."/>
        </authorList>
    </citation>
    <scope>NUCLEOTIDE SEQUENCE</scope>
</reference>
<evidence type="ECO:0000256" key="3">
    <source>
        <dbReference type="ARBA" id="ARBA00012954"/>
    </source>
</evidence>
<evidence type="ECO:0000256" key="6">
    <source>
        <dbReference type="ARBA" id="ARBA00047473"/>
    </source>
</evidence>
<evidence type="ECO:0000256" key="1">
    <source>
        <dbReference type="ARBA" id="ARBA00004701"/>
    </source>
</evidence>
<dbReference type="InterPro" id="IPR036220">
    <property type="entry name" value="UDP-Glc/GDP-Man_DH_C_sf"/>
</dbReference>
<dbReference type="SUPFAM" id="SSF51735">
    <property type="entry name" value="NAD(P)-binding Rossmann-fold domains"/>
    <property type="match status" value="1"/>
</dbReference>
<sequence length="430" mass="48587">MKFVSVVGMGKLGLPLTLMFKLNGFSVIGCDVDFDKIKKLKNGTFLNQEPQVQDLLNKLNSSILFTTDEKEIIEKSDITFIVVPTPSKKDGSFSSEHVNKVINKICFYLKKKKQKHTIVVTSTLSPGTMELIKKRIEKQTNKKVGKEIGLCYSPELIALGSVIKNLTNPDFLFIGESDKESGDLVESIRKKICLNKPKIIRTNWINAELIKLSLNAYITTKISFANMIARMAENIKDADSEIILNAIGQDSRIGTKYLQGGLGFGGPCFPRDNRSLYSTIKNIGLKIDLPLKIDSFNKKQIDFVYKLVIKLYKKNQKIGILGLSYKPNTDVTEESQGILLAQKIIENKIPLIAFDPQVKEVKDKKIILMNSMEECITDSDVLIIATQWDKFKEIDWNKYNHKIIIDCWGIVDVTSCKNSTNRFVKLGKYI</sequence>
<comment type="catalytic activity">
    <reaction evidence="6">
        <text>UDP-alpha-D-glucose + 2 NAD(+) + H2O = UDP-alpha-D-glucuronate + 2 NADH + 3 H(+)</text>
        <dbReference type="Rhea" id="RHEA:23596"/>
        <dbReference type="ChEBI" id="CHEBI:15377"/>
        <dbReference type="ChEBI" id="CHEBI:15378"/>
        <dbReference type="ChEBI" id="CHEBI:57540"/>
        <dbReference type="ChEBI" id="CHEBI:57945"/>
        <dbReference type="ChEBI" id="CHEBI:58052"/>
        <dbReference type="ChEBI" id="CHEBI:58885"/>
        <dbReference type="EC" id="1.1.1.22"/>
    </reaction>
</comment>
<dbReference type="InterPro" id="IPR001732">
    <property type="entry name" value="UDP-Glc/GDP-Man_DH_N"/>
</dbReference>
<evidence type="ECO:0000256" key="2">
    <source>
        <dbReference type="ARBA" id="ARBA00006601"/>
    </source>
</evidence>